<dbReference type="SMART" id="SM01204">
    <property type="entry name" value="FIST_C"/>
    <property type="match status" value="1"/>
</dbReference>
<accession>A0A316GBW1</accession>
<protein>
    <recommendedName>
        <fullName evidence="5">Small ligand-binding sensory domain FIST</fullName>
    </recommendedName>
</protein>
<name>A0A316GBW1_9RHOB</name>
<dbReference type="Proteomes" id="UP000245708">
    <property type="component" value="Unassembled WGS sequence"/>
</dbReference>
<evidence type="ECO:0000313" key="3">
    <source>
        <dbReference type="EMBL" id="PWK58122.1"/>
    </source>
</evidence>
<dbReference type="RefSeq" id="WP_109670232.1">
    <property type="nucleotide sequence ID" value="NZ_QGGW01000010.1"/>
</dbReference>
<dbReference type="PANTHER" id="PTHR40252">
    <property type="entry name" value="BLR0328 PROTEIN"/>
    <property type="match status" value="1"/>
</dbReference>
<dbReference type="OrthoDB" id="179842at2"/>
<dbReference type="SMART" id="SM00897">
    <property type="entry name" value="FIST"/>
    <property type="match status" value="1"/>
</dbReference>
<reference evidence="3 4" key="1">
    <citation type="submission" date="2018-05" db="EMBL/GenBank/DDBJ databases">
        <title>Genomic Encyclopedia of Type Strains, Phase IV (KMG-IV): sequencing the most valuable type-strain genomes for metagenomic binning, comparative biology and taxonomic classification.</title>
        <authorList>
            <person name="Goeker M."/>
        </authorList>
    </citation>
    <scope>NUCLEOTIDE SEQUENCE [LARGE SCALE GENOMIC DNA]</scope>
    <source>
        <strain evidence="3 4">DSM 16097</strain>
    </source>
</reference>
<evidence type="ECO:0000259" key="1">
    <source>
        <dbReference type="SMART" id="SM00897"/>
    </source>
</evidence>
<evidence type="ECO:0008006" key="5">
    <source>
        <dbReference type="Google" id="ProtNLM"/>
    </source>
</evidence>
<keyword evidence="4" id="KW-1185">Reference proteome</keyword>
<feature type="domain" description="FIST C-domain" evidence="2">
    <location>
        <begin position="228"/>
        <end position="374"/>
    </location>
</feature>
<dbReference type="InterPro" id="IPR013702">
    <property type="entry name" value="FIST_domain_N"/>
</dbReference>
<dbReference type="AlphaFoldDB" id="A0A316GBW1"/>
<evidence type="ECO:0000259" key="2">
    <source>
        <dbReference type="SMART" id="SM01204"/>
    </source>
</evidence>
<dbReference type="EMBL" id="QGGW01000010">
    <property type="protein sequence ID" value="PWK58122.1"/>
    <property type="molecule type" value="Genomic_DNA"/>
</dbReference>
<proteinExistence type="predicted"/>
<sequence>MDIVTAQSRESHVAQGVAEIVTRLDLPRRGRPDFVAVHFGVGLHAAKLRDALLGSLGAGALHGGSSCLGVMGRDGVDIAGAGLGAFAIWDAEGSYGTGAADLGENAEEAARHAALAALAQAGRSGEMPDMVWLSVAPGREEQVLAGLRAVVGAETLIVGGSSADNDISGSWAQFGPDGVHGDGVVVSVLFPSQPIASVYQSGYAPTGAQGHVTRVEGRRLIEIDGRPAAQVLHDWSGGVVPMAGQEPCSILAASTLWPLGRVTRHLAGVPFHLLAHPAVAHPDGSVDLFADVAQGDHLWQMQGSADSLVARAGRVAAQARESAGGAVAGALVVYCGGCMLAVRDRMEEVSAGIEAALGDVPWLGVFTFGEQGVPVGDEAKHGNLMISCSVIAQPDP</sequence>
<feature type="domain" description="FIST" evidence="1">
    <location>
        <begin position="31"/>
        <end position="227"/>
    </location>
</feature>
<dbReference type="PANTHER" id="PTHR40252:SF2">
    <property type="entry name" value="BLR0328 PROTEIN"/>
    <property type="match status" value="1"/>
</dbReference>
<dbReference type="Pfam" id="PF10442">
    <property type="entry name" value="FIST_C"/>
    <property type="match status" value="1"/>
</dbReference>
<dbReference type="InterPro" id="IPR019494">
    <property type="entry name" value="FIST_C"/>
</dbReference>
<evidence type="ECO:0000313" key="4">
    <source>
        <dbReference type="Proteomes" id="UP000245708"/>
    </source>
</evidence>
<comment type="caution">
    <text evidence="3">The sequence shown here is derived from an EMBL/GenBank/DDBJ whole genome shotgun (WGS) entry which is preliminary data.</text>
</comment>
<dbReference type="Pfam" id="PF08495">
    <property type="entry name" value="FIST"/>
    <property type="match status" value="1"/>
</dbReference>
<organism evidence="3 4">
    <name type="scientific">Roseicyclus mahoneyensis</name>
    <dbReference type="NCBI Taxonomy" id="164332"/>
    <lineage>
        <taxon>Bacteria</taxon>
        <taxon>Pseudomonadati</taxon>
        <taxon>Pseudomonadota</taxon>
        <taxon>Alphaproteobacteria</taxon>
        <taxon>Rhodobacterales</taxon>
        <taxon>Roseobacteraceae</taxon>
        <taxon>Roseicyclus</taxon>
    </lineage>
</organism>
<gene>
    <name evidence="3" type="ORF">C7455_11063</name>
</gene>